<proteinExistence type="inferred from homology"/>
<dbReference type="InterPro" id="IPR000719">
    <property type="entry name" value="Prot_kinase_dom"/>
</dbReference>
<keyword evidence="1 12" id="KW-0728">SH3 domain</keyword>
<evidence type="ECO:0000256" key="10">
    <source>
        <dbReference type="ARBA" id="ARBA00051245"/>
    </source>
</evidence>
<dbReference type="PRINTS" id="PR00452">
    <property type="entry name" value="SH3DOMAIN"/>
</dbReference>
<evidence type="ECO:0000256" key="14">
    <source>
        <dbReference type="SAM" id="MobiDB-lite"/>
    </source>
</evidence>
<dbReference type="Gene3D" id="1.10.510.10">
    <property type="entry name" value="Transferase(Phosphotransferase) domain 1"/>
    <property type="match status" value="1"/>
</dbReference>
<reference evidence="19" key="2">
    <citation type="submission" date="2023-03" db="EMBL/GenBank/DDBJ databases">
        <authorList>
            <consortium name="Wellcome Sanger Institute Data Sharing"/>
        </authorList>
    </citation>
    <scope>NUCLEOTIDE SEQUENCE [LARGE SCALE GENOMIC DNA]</scope>
</reference>
<dbReference type="InterPro" id="IPR001452">
    <property type="entry name" value="SH3_domain"/>
</dbReference>
<keyword evidence="3 13" id="KW-0808">Transferase</keyword>
<keyword evidence="6 13" id="KW-0418">Kinase</keyword>
<keyword evidence="8 13" id="KW-0829">Tyrosine-protein kinase</keyword>
<evidence type="ECO:0000256" key="8">
    <source>
        <dbReference type="ARBA" id="ARBA00023137"/>
    </source>
</evidence>
<keyword evidence="19" id="KW-1185">Reference proteome</keyword>
<dbReference type="GeneTree" id="ENSGT00940000165962"/>
<reference evidence="18 19" key="1">
    <citation type="submission" date="2018-05" db="EMBL/GenBank/DDBJ databases">
        <authorList>
            <person name="Datahose"/>
        </authorList>
    </citation>
    <scope>NUCLEOTIDE SEQUENCE</scope>
</reference>
<gene>
    <name evidence="18" type="primary">BLK</name>
</gene>
<dbReference type="Pfam" id="PF00017">
    <property type="entry name" value="SH2"/>
    <property type="match status" value="1"/>
</dbReference>
<dbReference type="Pfam" id="PF07714">
    <property type="entry name" value="PK_Tyr_Ser-Thr"/>
    <property type="match status" value="1"/>
</dbReference>
<keyword evidence="2" id="KW-0597">Phosphoprotein</keyword>
<evidence type="ECO:0000256" key="12">
    <source>
        <dbReference type="PROSITE-ProRule" id="PRU00192"/>
    </source>
</evidence>
<comment type="catalytic activity">
    <reaction evidence="10 13">
        <text>L-tyrosyl-[protein] + ATP = O-phospho-L-tyrosyl-[protein] + ADP + H(+)</text>
        <dbReference type="Rhea" id="RHEA:10596"/>
        <dbReference type="Rhea" id="RHEA-COMP:10136"/>
        <dbReference type="Rhea" id="RHEA-COMP:20101"/>
        <dbReference type="ChEBI" id="CHEBI:15378"/>
        <dbReference type="ChEBI" id="CHEBI:30616"/>
        <dbReference type="ChEBI" id="CHEBI:46858"/>
        <dbReference type="ChEBI" id="CHEBI:61978"/>
        <dbReference type="ChEBI" id="CHEBI:456216"/>
        <dbReference type="EC" id="2.7.10.2"/>
    </reaction>
</comment>
<dbReference type="InterPro" id="IPR001245">
    <property type="entry name" value="Ser-Thr/Tyr_kinase_cat_dom"/>
</dbReference>
<evidence type="ECO:0000259" key="16">
    <source>
        <dbReference type="PROSITE" id="PS50002"/>
    </source>
</evidence>
<evidence type="ECO:0000256" key="3">
    <source>
        <dbReference type="ARBA" id="ARBA00022679"/>
    </source>
</evidence>
<dbReference type="InterPro" id="IPR000980">
    <property type="entry name" value="SH2"/>
</dbReference>
<feature type="domain" description="SH3" evidence="16">
    <location>
        <begin position="42"/>
        <end position="102"/>
    </location>
</feature>
<dbReference type="GO" id="GO:0004715">
    <property type="term" value="F:non-membrane spanning protein tyrosine kinase activity"/>
    <property type="evidence" value="ECO:0007669"/>
    <property type="project" value="UniProtKB-EC"/>
</dbReference>
<accession>A0AAX7V2M4</accession>
<keyword evidence="4" id="KW-0519">Myristate</keyword>
<keyword evidence="11" id="KW-0727">SH2 domain</keyword>
<reference evidence="18" key="4">
    <citation type="submission" date="2025-09" db="UniProtKB">
        <authorList>
            <consortium name="Ensembl"/>
        </authorList>
    </citation>
    <scope>IDENTIFICATION</scope>
</reference>
<dbReference type="Ensembl" id="ENSACLT00000066279.1">
    <property type="protein sequence ID" value="ENSACLP00000075317.1"/>
    <property type="gene ID" value="ENSACLG00000011807.2"/>
</dbReference>
<dbReference type="EC" id="2.7.10.2" evidence="13"/>
<keyword evidence="5 13" id="KW-0547">Nucleotide-binding</keyword>
<evidence type="ECO:0000256" key="5">
    <source>
        <dbReference type="ARBA" id="ARBA00022741"/>
    </source>
</evidence>
<dbReference type="InterPro" id="IPR020635">
    <property type="entry name" value="Tyr_kinase_cat_dom"/>
</dbReference>
<dbReference type="Proteomes" id="UP000265100">
    <property type="component" value="Chromosome 15"/>
</dbReference>
<feature type="compositionally biased region" description="Polar residues" evidence="14">
    <location>
        <begin position="25"/>
        <end position="36"/>
    </location>
</feature>
<dbReference type="Pfam" id="PF00018">
    <property type="entry name" value="SH3_1"/>
    <property type="match status" value="1"/>
</dbReference>
<dbReference type="SUPFAM" id="SSF55550">
    <property type="entry name" value="SH2 domain"/>
    <property type="match status" value="1"/>
</dbReference>
<evidence type="ECO:0000313" key="19">
    <source>
        <dbReference type="Proteomes" id="UP000265100"/>
    </source>
</evidence>
<dbReference type="PRINTS" id="PR00401">
    <property type="entry name" value="SH2DOMAIN"/>
</dbReference>
<dbReference type="InterPro" id="IPR011009">
    <property type="entry name" value="Kinase-like_dom_sf"/>
</dbReference>
<evidence type="ECO:0000256" key="9">
    <source>
        <dbReference type="ARBA" id="ARBA00023288"/>
    </source>
</evidence>
<dbReference type="InterPro" id="IPR050198">
    <property type="entry name" value="Non-receptor_tyrosine_kinases"/>
</dbReference>
<dbReference type="InterPro" id="IPR036860">
    <property type="entry name" value="SH2_dom_sf"/>
</dbReference>
<feature type="region of interest" description="Disordered" evidence="14">
    <location>
        <begin position="1"/>
        <end position="36"/>
    </location>
</feature>
<feature type="domain" description="Protein kinase" evidence="17">
    <location>
        <begin position="144"/>
        <end position="427"/>
    </location>
</feature>
<evidence type="ECO:0000256" key="13">
    <source>
        <dbReference type="RuleBase" id="RU362096"/>
    </source>
</evidence>
<evidence type="ECO:0000256" key="4">
    <source>
        <dbReference type="ARBA" id="ARBA00022707"/>
    </source>
</evidence>
<evidence type="ECO:0000256" key="2">
    <source>
        <dbReference type="ARBA" id="ARBA00022553"/>
    </source>
</evidence>
<feature type="domain" description="SH2" evidence="15">
    <location>
        <begin position="108"/>
        <end position="192"/>
    </location>
</feature>
<name>A0AAX7V2M4_ASTCA</name>
<dbReference type="PROSITE" id="PS50001">
    <property type="entry name" value="SH2"/>
    <property type="match status" value="1"/>
</dbReference>
<dbReference type="Gene3D" id="2.30.30.40">
    <property type="entry name" value="SH3 Domains"/>
    <property type="match status" value="1"/>
</dbReference>
<dbReference type="PRINTS" id="PR00109">
    <property type="entry name" value="TYRKINASE"/>
</dbReference>
<evidence type="ECO:0000259" key="15">
    <source>
        <dbReference type="PROSITE" id="PS50001"/>
    </source>
</evidence>
<dbReference type="InterPro" id="IPR008266">
    <property type="entry name" value="Tyr_kinase_AS"/>
</dbReference>
<keyword evidence="7 13" id="KW-0067">ATP-binding</keyword>
<evidence type="ECO:0000256" key="6">
    <source>
        <dbReference type="ARBA" id="ARBA00022777"/>
    </source>
</evidence>
<protein>
    <recommendedName>
        <fullName evidence="13">Tyrosine-protein kinase</fullName>
        <ecNumber evidence="13">2.7.10.2</ecNumber>
    </recommendedName>
</protein>
<keyword evidence="9" id="KW-0449">Lipoprotein</keyword>
<dbReference type="PROSITE" id="PS00109">
    <property type="entry name" value="PROTEIN_KINASE_TYR"/>
    <property type="match status" value="1"/>
</dbReference>
<dbReference type="GO" id="GO:0005524">
    <property type="term" value="F:ATP binding"/>
    <property type="evidence" value="ECO:0007669"/>
    <property type="project" value="UniProtKB-KW"/>
</dbReference>
<reference evidence="18" key="3">
    <citation type="submission" date="2025-08" db="UniProtKB">
        <authorList>
            <consortium name="Ensembl"/>
        </authorList>
    </citation>
    <scope>IDENTIFICATION</scope>
</reference>
<dbReference type="Gene3D" id="3.30.505.10">
    <property type="entry name" value="SH2 domain"/>
    <property type="match status" value="1"/>
</dbReference>
<dbReference type="InterPro" id="IPR036028">
    <property type="entry name" value="SH3-like_dom_sf"/>
</dbReference>
<dbReference type="SMART" id="SM00219">
    <property type="entry name" value="TyrKc"/>
    <property type="match status" value="1"/>
</dbReference>
<dbReference type="SMART" id="SM00326">
    <property type="entry name" value="SH3"/>
    <property type="match status" value="1"/>
</dbReference>
<organism evidence="18 19">
    <name type="scientific">Astatotilapia calliptera</name>
    <name type="common">Eastern happy</name>
    <name type="synonym">Chromis callipterus</name>
    <dbReference type="NCBI Taxonomy" id="8154"/>
    <lineage>
        <taxon>Eukaryota</taxon>
        <taxon>Metazoa</taxon>
        <taxon>Chordata</taxon>
        <taxon>Craniata</taxon>
        <taxon>Vertebrata</taxon>
        <taxon>Euteleostomi</taxon>
        <taxon>Actinopterygii</taxon>
        <taxon>Neopterygii</taxon>
        <taxon>Teleostei</taxon>
        <taxon>Neoteleostei</taxon>
        <taxon>Acanthomorphata</taxon>
        <taxon>Ovalentaria</taxon>
        <taxon>Cichlomorphae</taxon>
        <taxon>Cichliformes</taxon>
        <taxon>Cichlidae</taxon>
        <taxon>African cichlids</taxon>
        <taxon>Pseudocrenilabrinae</taxon>
        <taxon>Haplochromini</taxon>
        <taxon>Astatotilapia</taxon>
    </lineage>
</organism>
<evidence type="ECO:0000256" key="11">
    <source>
        <dbReference type="PROSITE-ProRule" id="PRU00191"/>
    </source>
</evidence>
<evidence type="ECO:0000259" key="17">
    <source>
        <dbReference type="PROSITE" id="PS50011"/>
    </source>
</evidence>
<dbReference type="PROSITE" id="PS50011">
    <property type="entry name" value="PROTEIN_KINASE_DOM"/>
    <property type="match status" value="1"/>
</dbReference>
<sequence length="438" mass="50181">MGCTCSGEKQEKEEGFRKGKHKSHASPSSNHIGRSGNAYTNNDDTIFIAQHDFKATNDSDLPFRKGDKLKVLQETGEWWLARLLTTGQEGLIPSNYVARADTLEVEKWFFKDLGRRETERLLLAPGNKPGSFLIRESETCKGSFSLSVKDYEGERGDVVKHYKIRCLDKGGYYISPSNTFPTLQELVQYYTRYYKNTQKVAIKTLKEGTMAPEAFLQEANLMKQLRHDRLVRLHAVVTKEPILIVTEFMINGCLLDFLKTDEGKKLKLNKLIDMSAQIAEGMAYIEKKNYIHRDLRAANILVSETLHCKIADFGLARIIESEYTAQEGAKFPIKWTAPEAINFGTFSIKSDVWSFGILLTEIVTYGRIPYPGMTNPEVIRSLDRSYRMPCPDDCPEELYDIMMVCWKQKPDDRPTFEYLQNTLNDFFIATEGQYEMQP</sequence>
<evidence type="ECO:0000313" key="18">
    <source>
        <dbReference type="Ensembl" id="ENSACLP00000075317.1"/>
    </source>
</evidence>
<dbReference type="SUPFAM" id="SSF50044">
    <property type="entry name" value="SH3-domain"/>
    <property type="match status" value="1"/>
</dbReference>
<dbReference type="FunFam" id="1.10.510.10:FF:000553">
    <property type="entry name" value="Tyrosine-protein kinase"/>
    <property type="match status" value="1"/>
</dbReference>
<dbReference type="AlphaFoldDB" id="A0AAX7V2M4"/>
<dbReference type="PROSITE" id="PS50002">
    <property type="entry name" value="SH3"/>
    <property type="match status" value="1"/>
</dbReference>
<evidence type="ECO:0000256" key="1">
    <source>
        <dbReference type="ARBA" id="ARBA00022443"/>
    </source>
</evidence>
<dbReference type="PANTHER" id="PTHR24418">
    <property type="entry name" value="TYROSINE-PROTEIN KINASE"/>
    <property type="match status" value="1"/>
</dbReference>
<dbReference type="SUPFAM" id="SSF56112">
    <property type="entry name" value="Protein kinase-like (PK-like)"/>
    <property type="match status" value="1"/>
</dbReference>
<evidence type="ECO:0000256" key="7">
    <source>
        <dbReference type="ARBA" id="ARBA00022840"/>
    </source>
</evidence>
<feature type="compositionally biased region" description="Basic and acidic residues" evidence="14">
    <location>
        <begin position="8"/>
        <end position="17"/>
    </location>
</feature>
<comment type="similarity">
    <text evidence="13">Belongs to the protein kinase superfamily. Tyr protein kinase family.</text>
</comment>
<dbReference type="SMART" id="SM00252">
    <property type="entry name" value="SH2"/>
    <property type="match status" value="1"/>
</dbReference>